<dbReference type="GO" id="GO:0000281">
    <property type="term" value="P:mitotic cytokinesis"/>
    <property type="evidence" value="ECO:0007669"/>
    <property type="project" value="TreeGrafter"/>
</dbReference>
<feature type="domain" description="DM10" evidence="6">
    <location>
        <begin position="62"/>
        <end position="168"/>
    </location>
</feature>
<evidence type="ECO:0000313" key="8">
    <source>
        <dbReference type="WBParaSite" id="PTRK_0000841600.1"/>
    </source>
</evidence>
<dbReference type="GO" id="GO:0005930">
    <property type="term" value="C:axoneme"/>
    <property type="evidence" value="ECO:0007669"/>
    <property type="project" value="UniProtKB-SubCell"/>
</dbReference>
<keyword evidence="5" id="KW-0966">Cell projection</keyword>
<evidence type="ECO:0000256" key="1">
    <source>
        <dbReference type="ARBA" id="ARBA00004430"/>
    </source>
</evidence>
<evidence type="ECO:0000256" key="3">
    <source>
        <dbReference type="ARBA" id="ARBA00022737"/>
    </source>
</evidence>
<dbReference type="WBParaSite" id="PTRK_0000841600.1">
    <property type="protein sequence ID" value="PTRK_0000841600.1"/>
    <property type="gene ID" value="PTRK_0000841600"/>
</dbReference>
<dbReference type="InterPro" id="IPR006602">
    <property type="entry name" value="DM10_dom"/>
</dbReference>
<keyword evidence="4" id="KW-0206">Cytoskeleton</keyword>
<dbReference type="GO" id="GO:0007052">
    <property type="term" value="P:mitotic spindle organization"/>
    <property type="evidence" value="ECO:0007669"/>
    <property type="project" value="TreeGrafter"/>
</dbReference>
<feature type="domain" description="DM10" evidence="6">
    <location>
        <begin position="337"/>
        <end position="427"/>
    </location>
</feature>
<keyword evidence="3" id="KW-0677">Repeat</keyword>
<evidence type="ECO:0000259" key="6">
    <source>
        <dbReference type="PROSITE" id="PS51336"/>
    </source>
</evidence>
<proteinExistence type="predicted"/>
<dbReference type="STRING" id="131310.A0A0N4ZJX6"/>
<dbReference type="PROSITE" id="PS51336">
    <property type="entry name" value="DM10"/>
    <property type="match status" value="3"/>
</dbReference>
<name>A0A0N4ZJX6_PARTI</name>
<dbReference type="SMART" id="SM00676">
    <property type="entry name" value="DM10"/>
    <property type="match status" value="1"/>
</dbReference>
<protein>
    <submittedName>
        <fullName evidence="8">DKNYY family protein</fullName>
    </submittedName>
</protein>
<evidence type="ECO:0000256" key="4">
    <source>
        <dbReference type="ARBA" id="ARBA00023212"/>
    </source>
</evidence>
<dbReference type="Proteomes" id="UP000038045">
    <property type="component" value="Unplaced"/>
</dbReference>
<dbReference type="InterPro" id="IPR040193">
    <property type="entry name" value="EFHC1/EFHC2/EFHB"/>
</dbReference>
<organism evidence="7 8">
    <name type="scientific">Parastrongyloides trichosuri</name>
    <name type="common">Possum-specific nematode worm</name>
    <dbReference type="NCBI Taxonomy" id="131310"/>
    <lineage>
        <taxon>Eukaryota</taxon>
        <taxon>Metazoa</taxon>
        <taxon>Ecdysozoa</taxon>
        <taxon>Nematoda</taxon>
        <taxon>Chromadorea</taxon>
        <taxon>Rhabditida</taxon>
        <taxon>Tylenchina</taxon>
        <taxon>Panagrolaimomorpha</taxon>
        <taxon>Strongyloidoidea</taxon>
        <taxon>Strongyloididae</taxon>
        <taxon>Parastrongyloides</taxon>
    </lineage>
</organism>
<accession>A0A0N4ZJX6</accession>
<dbReference type="GO" id="GO:0060285">
    <property type="term" value="P:cilium-dependent cell motility"/>
    <property type="evidence" value="ECO:0007669"/>
    <property type="project" value="TreeGrafter"/>
</dbReference>
<dbReference type="Pfam" id="PF06565">
    <property type="entry name" value="DM10_dom"/>
    <property type="match status" value="1"/>
</dbReference>
<reference evidence="8" key="1">
    <citation type="submission" date="2017-02" db="UniProtKB">
        <authorList>
            <consortium name="WormBaseParasite"/>
        </authorList>
    </citation>
    <scope>IDENTIFICATION</scope>
</reference>
<comment type="subcellular location">
    <subcellularLocation>
        <location evidence="1">Cytoplasm</location>
        <location evidence="1">Cytoskeleton</location>
        <location evidence="1">Cilium axoneme</location>
    </subcellularLocation>
</comment>
<feature type="domain" description="DM10" evidence="6">
    <location>
        <begin position="208"/>
        <end position="312"/>
    </location>
</feature>
<dbReference type="Gene3D" id="2.30.29.170">
    <property type="match status" value="3"/>
</dbReference>
<evidence type="ECO:0000256" key="2">
    <source>
        <dbReference type="ARBA" id="ARBA00022490"/>
    </source>
</evidence>
<dbReference type="PANTHER" id="PTHR12086:SF9">
    <property type="entry name" value="EF-HAND DOMAIN-CONTAINING PROTEIN 1"/>
    <property type="match status" value="1"/>
</dbReference>
<dbReference type="GO" id="GO:0043014">
    <property type="term" value="F:alpha-tubulin binding"/>
    <property type="evidence" value="ECO:0007669"/>
    <property type="project" value="TreeGrafter"/>
</dbReference>
<keyword evidence="2" id="KW-0963">Cytoplasm</keyword>
<keyword evidence="7" id="KW-1185">Reference proteome</keyword>
<sequence length="428" mass="50660">MEFTYFGKAKPDEDYYQQKLNNNSRQNKFTIIDGERFLQENCVKQNWIPRNVLNLSQFNVNIHDTLLYNVYVTESDGPYREFLKIRPMKLLYHFDDSSFTLVEPKTENSGYLGGQLFRRKQVPSKNVLANRFLSWKDFNIGDDVNLFGTYYHVASCDQFTRNFLTSNEINVNPNEAIPYDSWNLSRIEKKNIDTTTPKFNFNHFHLIPRQMILNLAWLDTNNDYSTRKLKRTFKLIIDTSDDTVTMIEKTPGYGDQLFLKGVRLIYHTSDGVQRYYRAGNLYPGMWIEVYKRPMFIYDAEGDDTIKYLKQNFGKIDFGNCPVDILEKGPPPKHFDISLNELVFEAHTNSLRDFNFLLIYSSNEKVVNVFEESKRHKWRKGRPFLEEVDVSDLSPQDFDLKKEIKLYKWKFVLEDASPITKEYLKFRSL</sequence>
<dbReference type="AlphaFoldDB" id="A0A0N4ZJX6"/>
<dbReference type="PANTHER" id="PTHR12086">
    <property type="entry name" value="EF-HAND DOMAIN C-TERMINAL CONTAINING PROTEIN"/>
    <property type="match status" value="1"/>
</dbReference>
<evidence type="ECO:0000256" key="5">
    <source>
        <dbReference type="ARBA" id="ARBA00023273"/>
    </source>
</evidence>
<dbReference type="GO" id="GO:0072686">
    <property type="term" value="C:mitotic spindle"/>
    <property type="evidence" value="ECO:0007669"/>
    <property type="project" value="TreeGrafter"/>
</dbReference>
<evidence type="ECO:0000313" key="7">
    <source>
        <dbReference type="Proteomes" id="UP000038045"/>
    </source>
</evidence>